<accession>A0AAW7JX46</accession>
<dbReference type="Proteomes" id="UP001168478">
    <property type="component" value="Unassembled WGS sequence"/>
</dbReference>
<dbReference type="RefSeq" id="WP_289825693.1">
    <property type="nucleotide sequence ID" value="NZ_JAUEIE010000010.1"/>
</dbReference>
<dbReference type="AlphaFoldDB" id="A0AAW7JX46"/>
<dbReference type="Gene3D" id="2.60.40.3620">
    <property type="match status" value="1"/>
</dbReference>
<keyword evidence="3" id="KW-1185">Reference proteome</keyword>
<evidence type="ECO:0000313" key="4">
    <source>
        <dbReference type="Proteomes" id="UP001168478"/>
    </source>
</evidence>
<dbReference type="EMBL" id="JAUEIE010000010">
    <property type="protein sequence ID" value="MDN0023276.1"/>
    <property type="molecule type" value="Genomic_DNA"/>
</dbReference>
<evidence type="ECO:0000313" key="3">
    <source>
        <dbReference type="Proteomes" id="UP001167831"/>
    </source>
</evidence>
<proteinExistence type="predicted"/>
<dbReference type="Proteomes" id="UP001167831">
    <property type="component" value="Unassembled WGS sequence"/>
</dbReference>
<name>A0AAW7JX46_9BACT</name>
<protein>
    <submittedName>
        <fullName evidence="2">SusF/SusE family outer membrane protein</fullName>
    </submittedName>
</protein>
<reference evidence="2" key="1">
    <citation type="submission" date="2023-06" db="EMBL/GenBank/DDBJ databases">
        <authorList>
            <person name="Zeman M."/>
            <person name="Kubasova T."/>
            <person name="Jahodarova E."/>
            <person name="Nykrynova M."/>
            <person name="Rychlik I."/>
        </authorList>
    </citation>
    <scope>NUCLEOTIDE SEQUENCE</scope>
    <source>
        <strain evidence="2">ET15</strain>
        <strain evidence="1">ET37</strain>
    </source>
</reference>
<comment type="caution">
    <text evidence="2">The sequence shown here is derived from an EMBL/GenBank/DDBJ whole genome shotgun (WGS) entry which is preliminary data.</text>
</comment>
<gene>
    <name evidence="1" type="ORF">QVN81_09620</name>
    <name evidence="2" type="ORF">QVN84_10365</name>
</gene>
<evidence type="ECO:0000313" key="1">
    <source>
        <dbReference type="EMBL" id="MDN0023276.1"/>
    </source>
</evidence>
<dbReference type="EMBL" id="JAUEIF010000010">
    <property type="protein sequence ID" value="MDN0025917.1"/>
    <property type="molecule type" value="Genomic_DNA"/>
</dbReference>
<organism evidence="2 4">
    <name type="scientific">Leyella lascolaii</name>
    <dbReference type="NCBI Taxonomy" id="1776379"/>
    <lineage>
        <taxon>Bacteria</taxon>
        <taxon>Pseudomonadati</taxon>
        <taxon>Bacteroidota</taxon>
        <taxon>Bacteroidia</taxon>
        <taxon>Bacteroidales</taxon>
        <taxon>Prevotellaceae</taxon>
        <taxon>Leyella</taxon>
    </lineage>
</organism>
<sequence>MRHLSIIFILSILFGHTVKAQTYQSLWITGSAVPEGTRMLQKTPDGDFRFAGALKNGELRIMTAEKPGDGTKYIAPAYEDSYIVNKGIGTVLTADADKASWVVPFAEDRYRFRVSADGKMLTGELFVPWEEAYVGGGATAAGWDAFKVEPMTQSPDNEMVWTWTGELRTHNDVEEPSNFKIMGLRNWGMKEIHPFAQGEDPLGTRLVRTNGKDTKWTISKEGTYRITVDVFNETFKAELISR</sequence>
<evidence type="ECO:0000313" key="2">
    <source>
        <dbReference type="EMBL" id="MDN0025917.1"/>
    </source>
</evidence>
<reference evidence="2" key="2">
    <citation type="submission" date="2023-08" db="EMBL/GenBank/DDBJ databases">
        <title>Identification and characterization of horizontal gene transfer across gut microbiota members of farm animals based on homology search.</title>
        <authorList>
            <person name="Schwarzerova J."/>
            <person name="Nykrynova M."/>
            <person name="Jureckova K."/>
            <person name="Cejkova D."/>
            <person name="Rychlik I."/>
        </authorList>
    </citation>
    <scope>NUCLEOTIDE SEQUENCE</scope>
    <source>
        <strain evidence="2">ET15</strain>
        <strain evidence="1">ET37</strain>
    </source>
</reference>